<evidence type="ECO:0000256" key="2">
    <source>
        <dbReference type="ARBA" id="ARBA00022643"/>
    </source>
</evidence>
<dbReference type="Pfam" id="PF03358">
    <property type="entry name" value="FMN_red"/>
    <property type="match status" value="1"/>
</dbReference>
<keyword evidence="2" id="KW-0288">FMN</keyword>
<organism evidence="4 5">
    <name type="scientific">Marinomonas alcarazii</name>
    <dbReference type="NCBI Taxonomy" id="491949"/>
    <lineage>
        <taxon>Bacteria</taxon>
        <taxon>Pseudomonadati</taxon>
        <taxon>Pseudomonadota</taxon>
        <taxon>Gammaproteobacteria</taxon>
        <taxon>Oceanospirillales</taxon>
        <taxon>Oceanospirillaceae</taxon>
        <taxon>Marinomonas</taxon>
    </lineage>
</organism>
<feature type="domain" description="NADPH-dependent FMN reductase-like" evidence="3">
    <location>
        <begin position="1"/>
        <end position="156"/>
    </location>
</feature>
<evidence type="ECO:0000259" key="3">
    <source>
        <dbReference type="Pfam" id="PF03358"/>
    </source>
</evidence>
<dbReference type="RefSeq" id="WP_110573067.1">
    <property type="nucleotide sequence ID" value="NZ_QKLW01000002.1"/>
</dbReference>
<proteinExistence type="predicted"/>
<comment type="caution">
    <text evidence="4">The sequence shown here is derived from an EMBL/GenBank/DDBJ whole genome shotgun (WGS) entry which is preliminary data.</text>
</comment>
<dbReference type="GO" id="GO:0005829">
    <property type="term" value="C:cytosol"/>
    <property type="evidence" value="ECO:0007669"/>
    <property type="project" value="TreeGrafter"/>
</dbReference>
<sequence length="219" mass="24082">MKVLIFLGTVRNSTPPRPARLGERVAKACLAAFNALHVDHEIELVDALDYPLEPVFKPHFSYSKSQVPEKLDALAKKIASADGYIMVSPEYNHSMSPALANLLNHFGSSLFSYKPSAIVTYSAGQWGGMRAAIGMRTFLSELGCLPVSSMIHVPKAQNVFSEDGDLVDGEDQNEWLGYFGRTLNQLVWWAQASACYKEQVDPHSLAPAFTKDPGQRNAP</sequence>
<gene>
    <name evidence="4" type="ORF">DFP75_102112</name>
</gene>
<dbReference type="InterPro" id="IPR029039">
    <property type="entry name" value="Flavoprotein-like_sf"/>
</dbReference>
<keyword evidence="5" id="KW-1185">Reference proteome</keyword>
<dbReference type="GO" id="GO:0016491">
    <property type="term" value="F:oxidoreductase activity"/>
    <property type="evidence" value="ECO:0007669"/>
    <property type="project" value="InterPro"/>
</dbReference>
<dbReference type="SUPFAM" id="SSF52218">
    <property type="entry name" value="Flavoproteins"/>
    <property type="match status" value="1"/>
</dbReference>
<evidence type="ECO:0000256" key="1">
    <source>
        <dbReference type="ARBA" id="ARBA00001917"/>
    </source>
</evidence>
<protein>
    <submittedName>
        <fullName evidence="4">NAD(P)H-dependent FMN reductase</fullName>
    </submittedName>
</protein>
<dbReference type="InterPro" id="IPR005025">
    <property type="entry name" value="FMN_Rdtase-like_dom"/>
</dbReference>
<evidence type="ECO:0000313" key="4">
    <source>
        <dbReference type="EMBL" id="PYF83022.1"/>
    </source>
</evidence>
<evidence type="ECO:0000313" key="5">
    <source>
        <dbReference type="Proteomes" id="UP000247551"/>
    </source>
</evidence>
<dbReference type="GO" id="GO:0010181">
    <property type="term" value="F:FMN binding"/>
    <property type="evidence" value="ECO:0007669"/>
    <property type="project" value="TreeGrafter"/>
</dbReference>
<dbReference type="InterPro" id="IPR050712">
    <property type="entry name" value="NAD(P)H-dep_reductase"/>
</dbReference>
<dbReference type="Proteomes" id="UP000247551">
    <property type="component" value="Unassembled WGS sequence"/>
</dbReference>
<comment type="cofactor">
    <cofactor evidence="1">
        <name>FMN</name>
        <dbReference type="ChEBI" id="CHEBI:58210"/>
    </cofactor>
</comment>
<dbReference type="Gene3D" id="3.40.50.360">
    <property type="match status" value="1"/>
</dbReference>
<reference evidence="4 5" key="1">
    <citation type="submission" date="2018-06" db="EMBL/GenBank/DDBJ databases">
        <title>Genomic Encyclopedia of Type Strains, Phase III (KMG-III): the genomes of soil and plant-associated and newly described type strains.</title>
        <authorList>
            <person name="Whitman W."/>
        </authorList>
    </citation>
    <scope>NUCLEOTIDE SEQUENCE [LARGE SCALE GENOMIC DNA]</scope>
    <source>
        <strain evidence="4 5">CECT 7730</strain>
    </source>
</reference>
<dbReference type="PANTHER" id="PTHR30543:SF21">
    <property type="entry name" value="NAD(P)H-DEPENDENT FMN REDUCTASE LOT6"/>
    <property type="match status" value="1"/>
</dbReference>
<dbReference type="EMBL" id="QKLW01000002">
    <property type="protein sequence ID" value="PYF83022.1"/>
    <property type="molecule type" value="Genomic_DNA"/>
</dbReference>
<dbReference type="AlphaFoldDB" id="A0A318V2G6"/>
<accession>A0A318V2G6</accession>
<dbReference type="PANTHER" id="PTHR30543">
    <property type="entry name" value="CHROMATE REDUCTASE"/>
    <property type="match status" value="1"/>
</dbReference>
<name>A0A318V2G6_9GAMM</name>
<keyword evidence="2" id="KW-0285">Flavoprotein</keyword>